<dbReference type="AlphaFoldDB" id="A0A7I8JCQ8"/>
<protein>
    <submittedName>
        <fullName evidence="1">Uncharacterized protein</fullName>
    </submittedName>
</protein>
<dbReference type="EMBL" id="LR743598">
    <property type="protein sequence ID" value="CAA2628711.1"/>
    <property type="molecule type" value="Genomic_DNA"/>
</dbReference>
<organism evidence="1">
    <name type="scientific">Spirodela intermedia</name>
    <name type="common">Intermediate duckweed</name>
    <dbReference type="NCBI Taxonomy" id="51605"/>
    <lineage>
        <taxon>Eukaryota</taxon>
        <taxon>Viridiplantae</taxon>
        <taxon>Streptophyta</taxon>
        <taxon>Embryophyta</taxon>
        <taxon>Tracheophyta</taxon>
        <taxon>Spermatophyta</taxon>
        <taxon>Magnoliopsida</taxon>
        <taxon>Liliopsida</taxon>
        <taxon>Araceae</taxon>
        <taxon>Lemnoideae</taxon>
        <taxon>Spirodela</taxon>
    </lineage>
</organism>
<sequence length="57" mass="6570">MCRTLVWNCRGVGNSPTQCRVRNLTSQHKLEIVALLEPMINLEKAGDIRRRLGFENM</sequence>
<proteinExistence type="predicted"/>
<evidence type="ECO:0000313" key="2">
    <source>
        <dbReference type="Proteomes" id="UP001189122"/>
    </source>
</evidence>
<name>A0A7I8JCQ8_SPIIN</name>
<reference evidence="1 2" key="1">
    <citation type="submission" date="2019-12" db="EMBL/GenBank/DDBJ databases">
        <authorList>
            <person name="Scholz U."/>
            <person name="Mascher M."/>
            <person name="Fiebig A."/>
        </authorList>
    </citation>
    <scope>NUCLEOTIDE SEQUENCE</scope>
</reference>
<gene>
    <name evidence="1" type="ORF">SI7747_11014352</name>
</gene>
<keyword evidence="2" id="KW-1185">Reference proteome</keyword>
<accession>A0A7I8JCQ8</accession>
<dbReference type="Proteomes" id="UP001189122">
    <property type="component" value="Unassembled WGS sequence"/>
</dbReference>
<dbReference type="EMBL" id="CACRZD030000011">
    <property type="protein sequence ID" value="CAA6667958.1"/>
    <property type="molecule type" value="Genomic_DNA"/>
</dbReference>
<evidence type="ECO:0000313" key="1">
    <source>
        <dbReference type="EMBL" id="CAA2628711.1"/>
    </source>
</evidence>